<comment type="subcellular location">
    <subcellularLocation>
        <location evidence="1">Cell inner membrane</location>
        <topology evidence="1">Multi-pass membrane protein</topology>
    </subcellularLocation>
    <subcellularLocation>
        <location evidence="9">Cell membrane</location>
        <topology evidence="9">Multi-pass membrane protein</topology>
    </subcellularLocation>
</comment>
<keyword evidence="5" id="KW-0997">Cell inner membrane</keyword>
<dbReference type="GO" id="GO:0005886">
    <property type="term" value="C:plasma membrane"/>
    <property type="evidence" value="ECO:0007669"/>
    <property type="project" value="UniProtKB-SubCell"/>
</dbReference>
<dbReference type="InterPro" id="IPR047817">
    <property type="entry name" value="ABC2_TM_bact-type"/>
</dbReference>
<dbReference type="Pfam" id="PF01061">
    <property type="entry name" value="ABC2_membrane"/>
    <property type="match status" value="1"/>
</dbReference>
<evidence type="ECO:0000313" key="11">
    <source>
        <dbReference type="EMBL" id="MBC9813731.1"/>
    </source>
</evidence>
<evidence type="ECO:0000256" key="1">
    <source>
        <dbReference type="ARBA" id="ARBA00004429"/>
    </source>
</evidence>
<feature type="domain" description="ABC transmembrane type-2" evidence="10">
    <location>
        <begin position="44"/>
        <end position="265"/>
    </location>
</feature>
<keyword evidence="12" id="KW-1185">Reference proteome</keyword>
<reference evidence="11" key="1">
    <citation type="submission" date="2020-09" db="EMBL/GenBank/DDBJ databases">
        <title>Taishania pollutisoli gen. nov., sp. nov., Isolated from Tetrabromobisphenol A-Contaminated Soil.</title>
        <authorList>
            <person name="Chen Q."/>
        </authorList>
    </citation>
    <scope>NUCLEOTIDE SEQUENCE</scope>
    <source>
        <strain evidence="11">CZZ-1</strain>
    </source>
</reference>
<dbReference type="PROSITE" id="PS51012">
    <property type="entry name" value="ABC_TM2"/>
    <property type="match status" value="1"/>
</dbReference>
<protein>
    <recommendedName>
        <fullName evidence="9">Transport permease protein</fullName>
    </recommendedName>
</protein>
<keyword evidence="7 9" id="KW-1133">Transmembrane helix</keyword>
<feature type="transmembrane region" description="Helical" evidence="9">
    <location>
        <begin position="243"/>
        <end position="263"/>
    </location>
</feature>
<dbReference type="PANTHER" id="PTHR30413">
    <property type="entry name" value="INNER MEMBRANE TRANSPORT PERMEASE"/>
    <property type="match status" value="1"/>
</dbReference>
<evidence type="ECO:0000256" key="2">
    <source>
        <dbReference type="ARBA" id="ARBA00007783"/>
    </source>
</evidence>
<organism evidence="11 12">
    <name type="scientific">Taishania pollutisoli</name>
    <dbReference type="NCBI Taxonomy" id="2766479"/>
    <lineage>
        <taxon>Bacteria</taxon>
        <taxon>Pseudomonadati</taxon>
        <taxon>Bacteroidota</taxon>
        <taxon>Flavobacteriia</taxon>
        <taxon>Flavobacteriales</taxon>
        <taxon>Crocinitomicaceae</taxon>
        <taxon>Taishania</taxon>
    </lineage>
</organism>
<feature type="transmembrane region" description="Helical" evidence="9">
    <location>
        <begin position="76"/>
        <end position="95"/>
    </location>
</feature>
<keyword evidence="8 9" id="KW-0472">Membrane</keyword>
<comment type="similarity">
    <text evidence="2 9">Belongs to the ABC-2 integral membrane protein family.</text>
</comment>
<dbReference type="AlphaFoldDB" id="A0A8J6PL21"/>
<dbReference type="InterPro" id="IPR013525">
    <property type="entry name" value="ABC2_TM"/>
</dbReference>
<feature type="transmembrane region" description="Helical" evidence="9">
    <location>
        <begin position="152"/>
        <end position="174"/>
    </location>
</feature>
<keyword evidence="4 9" id="KW-1003">Cell membrane</keyword>
<feature type="transmembrane region" description="Helical" evidence="9">
    <location>
        <begin position="116"/>
        <end position="146"/>
    </location>
</feature>
<feature type="transmembrane region" description="Helical" evidence="9">
    <location>
        <begin position="186"/>
        <end position="204"/>
    </location>
</feature>
<gene>
    <name evidence="11" type="ORF">H9Y05_14750</name>
</gene>
<evidence type="ECO:0000256" key="9">
    <source>
        <dbReference type="RuleBase" id="RU361157"/>
    </source>
</evidence>
<evidence type="ECO:0000259" key="10">
    <source>
        <dbReference type="PROSITE" id="PS51012"/>
    </source>
</evidence>
<dbReference type="RefSeq" id="WP_163492864.1">
    <property type="nucleotide sequence ID" value="NZ_JACVEL010000014.1"/>
</dbReference>
<sequence length="274" mass="31051">MHKTIIKAGKKSIFPDLKELIRYKDLFLTLSWRDFKVRYAQTTIGLVWAFLQPVVTIIILSMVFGQFVGVETPVPHLLYTVSGMSIWAYFAYVLTNSGNSIIANQGMVKKIYFPRLIIPLSKAMVGLIDFAITFLILIVLMVYYQVMPSSNAWLAPVFILIGMLAALGAGIWLSALTVRYRDFQHVVPFIVQIGLYVTPVAYPAEFAVQHLPKWASTLYFLNPMAGVIQGFRWSLFGGEAPGGLFWVSLIMVLFLFISSLFYFRKVEDEMADYV</sequence>
<dbReference type="EMBL" id="JACVEL010000014">
    <property type="protein sequence ID" value="MBC9813731.1"/>
    <property type="molecule type" value="Genomic_DNA"/>
</dbReference>
<proteinExistence type="inferred from homology"/>
<dbReference type="Proteomes" id="UP000652681">
    <property type="component" value="Unassembled WGS sequence"/>
</dbReference>
<evidence type="ECO:0000256" key="3">
    <source>
        <dbReference type="ARBA" id="ARBA00022448"/>
    </source>
</evidence>
<comment type="caution">
    <text evidence="11">The sequence shown here is derived from an EMBL/GenBank/DDBJ whole genome shotgun (WGS) entry which is preliminary data.</text>
</comment>
<evidence type="ECO:0000256" key="5">
    <source>
        <dbReference type="ARBA" id="ARBA00022519"/>
    </source>
</evidence>
<dbReference type="GO" id="GO:0015920">
    <property type="term" value="P:lipopolysaccharide transport"/>
    <property type="evidence" value="ECO:0007669"/>
    <property type="project" value="TreeGrafter"/>
</dbReference>
<feature type="transmembrane region" description="Helical" evidence="9">
    <location>
        <begin position="43"/>
        <end position="64"/>
    </location>
</feature>
<evidence type="ECO:0000256" key="7">
    <source>
        <dbReference type="ARBA" id="ARBA00022989"/>
    </source>
</evidence>
<keyword evidence="6 9" id="KW-0812">Transmembrane</keyword>
<dbReference type="GO" id="GO:0140359">
    <property type="term" value="F:ABC-type transporter activity"/>
    <property type="evidence" value="ECO:0007669"/>
    <property type="project" value="InterPro"/>
</dbReference>
<keyword evidence="3 9" id="KW-0813">Transport</keyword>
<evidence type="ECO:0000256" key="8">
    <source>
        <dbReference type="ARBA" id="ARBA00023136"/>
    </source>
</evidence>
<name>A0A8J6PL21_9FLAO</name>
<evidence type="ECO:0000256" key="6">
    <source>
        <dbReference type="ARBA" id="ARBA00022692"/>
    </source>
</evidence>
<evidence type="ECO:0000256" key="4">
    <source>
        <dbReference type="ARBA" id="ARBA00022475"/>
    </source>
</evidence>
<evidence type="ECO:0000313" key="12">
    <source>
        <dbReference type="Proteomes" id="UP000652681"/>
    </source>
</evidence>
<accession>A0A8J6PL21</accession>
<dbReference type="PANTHER" id="PTHR30413:SF8">
    <property type="entry name" value="TRANSPORT PERMEASE PROTEIN"/>
    <property type="match status" value="1"/>
</dbReference>